<dbReference type="Proteomes" id="UP000662783">
    <property type="component" value="Chromosome"/>
</dbReference>
<dbReference type="KEGG" id="fuv:JR347_15635"/>
<keyword evidence="3" id="KW-1185">Reference proteome</keyword>
<sequence>MKKFNFLIVGLIFITCSQLVAQPFYSQDDVKNLPEAIDQYGRLVGVWDCKMENLQKDVWVKDSAMWDFRYILGGAAIQDFWYNPNEKTGKNYLGTNIRIYNTKTEKWECAWIENQSTSIAATWESYKNESGDMVLHDGSGKWEILFYNIKENSFDWKWDFKQEDGSMKTMMKMKAYRMK</sequence>
<organism evidence="2 3">
    <name type="scientific">Fulvivirga lutea</name>
    <dbReference type="NCBI Taxonomy" id="2810512"/>
    <lineage>
        <taxon>Bacteria</taxon>
        <taxon>Pseudomonadati</taxon>
        <taxon>Bacteroidota</taxon>
        <taxon>Cytophagia</taxon>
        <taxon>Cytophagales</taxon>
        <taxon>Fulvivirgaceae</taxon>
        <taxon>Fulvivirga</taxon>
    </lineage>
</organism>
<gene>
    <name evidence="2" type="ORF">JR347_15635</name>
</gene>
<reference evidence="2" key="1">
    <citation type="submission" date="2021-02" db="EMBL/GenBank/DDBJ databases">
        <title>Fulvivirga sp. S481 isolated from sea water.</title>
        <authorList>
            <person name="Bae S.S."/>
            <person name="Baek K."/>
        </authorList>
    </citation>
    <scope>NUCLEOTIDE SEQUENCE</scope>
    <source>
        <strain evidence="2">S481</strain>
    </source>
</reference>
<evidence type="ECO:0000256" key="1">
    <source>
        <dbReference type="SAM" id="SignalP"/>
    </source>
</evidence>
<feature type="chain" id="PRO_5037179634" description="DUF1579 domain-containing protein" evidence="1">
    <location>
        <begin position="22"/>
        <end position="179"/>
    </location>
</feature>
<dbReference type="EMBL" id="CP070608">
    <property type="protein sequence ID" value="QSE97009.1"/>
    <property type="molecule type" value="Genomic_DNA"/>
</dbReference>
<dbReference type="AlphaFoldDB" id="A0A974WFV1"/>
<keyword evidence="1" id="KW-0732">Signal</keyword>
<evidence type="ECO:0008006" key="4">
    <source>
        <dbReference type="Google" id="ProtNLM"/>
    </source>
</evidence>
<name>A0A974WFV1_9BACT</name>
<accession>A0A974WFV1</accession>
<feature type="signal peptide" evidence="1">
    <location>
        <begin position="1"/>
        <end position="21"/>
    </location>
</feature>
<proteinExistence type="predicted"/>
<dbReference type="RefSeq" id="WP_205721522.1">
    <property type="nucleotide sequence ID" value="NZ_CP070608.1"/>
</dbReference>
<evidence type="ECO:0000313" key="3">
    <source>
        <dbReference type="Proteomes" id="UP000662783"/>
    </source>
</evidence>
<evidence type="ECO:0000313" key="2">
    <source>
        <dbReference type="EMBL" id="QSE97009.1"/>
    </source>
</evidence>
<protein>
    <recommendedName>
        <fullName evidence="4">DUF1579 domain-containing protein</fullName>
    </recommendedName>
</protein>